<dbReference type="Proteomes" id="UP000775213">
    <property type="component" value="Unassembled WGS sequence"/>
</dbReference>
<accession>A0AAV7H549</accession>
<protein>
    <submittedName>
        <fullName evidence="1">Uncharacterized protein</fullName>
    </submittedName>
</protein>
<evidence type="ECO:0000313" key="1">
    <source>
        <dbReference type="EMBL" id="KAH0462635.1"/>
    </source>
</evidence>
<organism evidence="1 2">
    <name type="scientific">Dendrobium chrysotoxum</name>
    <name type="common">Orchid</name>
    <dbReference type="NCBI Taxonomy" id="161865"/>
    <lineage>
        <taxon>Eukaryota</taxon>
        <taxon>Viridiplantae</taxon>
        <taxon>Streptophyta</taxon>
        <taxon>Embryophyta</taxon>
        <taxon>Tracheophyta</taxon>
        <taxon>Spermatophyta</taxon>
        <taxon>Magnoliopsida</taxon>
        <taxon>Liliopsida</taxon>
        <taxon>Asparagales</taxon>
        <taxon>Orchidaceae</taxon>
        <taxon>Epidendroideae</taxon>
        <taxon>Malaxideae</taxon>
        <taxon>Dendrobiinae</taxon>
        <taxon>Dendrobium</taxon>
    </lineage>
</organism>
<evidence type="ECO:0000313" key="2">
    <source>
        <dbReference type="Proteomes" id="UP000775213"/>
    </source>
</evidence>
<keyword evidence="2" id="KW-1185">Reference proteome</keyword>
<dbReference type="AlphaFoldDB" id="A0AAV7H549"/>
<proteinExistence type="predicted"/>
<sequence>MKVTFRIGNPQAHSILLLRWLKWTFYREIWVEERVWEVLAENMMTYRDELDNLQLQHPRNLISSHGLPPLEDPKKTEEFCN</sequence>
<reference evidence="1 2" key="1">
    <citation type="journal article" date="2021" name="Hortic Res">
        <title>Chromosome-scale assembly of the Dendrobium chrysotoxum genome enhances the understanding of orchid evolution.</title>
        <authorList>
            <person name="Zhang Y."/>
            <person name="Zhang G.Q."/>
            <person name="Zhang D."/>
            <person name="Liu X.D."/>
            <person name="Xu X.Y."/>
            <person name="Sun W.H."/>
            <person name="Yu X."/>
            <person name="Zhu X."/>
            <person name="Wang Z.W."/>
            <person name="Zhao X."/>
            <person name="Zhong W.Y."/>
            <person name="Chen H."/>
            <person name="Yin W.L."/>
            <person name="Huang T."/>
            <person name="Niu S.C."/>
            <person name="Liu Z.J."/>
        </authorList>
    </citation>
    <scope>NUCLEOTIDE SEQUENCE [LARGE SCALE GENOMIC DNA]</scope>
    <source>
        <strain evidence="1">Lindl</strain>
    </source>
</reference>
<gene>
    <name evidence="1" type="ORF">IEQ34_010210</name>
</gene>
<comment type="caution">
    <text evidence="1">The sequence shown here is derived from an EMBL/GenBank/DDBJ whole genome shotgun (WGS) entry which is preliminary data.</text>
</comment>
<name>A0AAV7H549_DENCH</name>
<dbReference type="EMBL" id="JAGFBR010000009">
    <property type="protein sequence ID" value="KAH0462635.1"/>
    <property type="molecule type" value="Genomic_DNA"/>
</dbReference>